<dbReference type="InterPro" id="IPR007445">
    <property type="entry name" value="PilO"/>
</dbReference>
<dbReference type="Pfam" id="PF04350">
    <property type="entry name" value="PilO"/>
    <property type="match status" value="1"/>
</dbReference>
<dbReference type="InterPro" id="IPR014717">
    <property type="entry name" value="Transl_elong_EF1B/ribsomal_bS6"/>
</dbReference>
<dbReference type="PANTHER" id="PTHR39555:SF1">
    <property type="entry name" value="TYPE IV PILUS INNER MEMBRANE COMPONENT PILO"/>
    <property type="match status" value="1"/>
</dbReference>
<dbReference type="Gene3D" id="3.30.70.60">
    <property type="match status" value="1"/>
</dbReference>
<dbReference type="RefSeq" id="WP_164451338.1">
    <property type="nucleotide sequence ID" value="NZ_JAAIJQ010000010.1"/>
</dbReference>
<dbReference type="Proteomes" id="UP000483379">
    <property type="component" value="Unassembled WGS sequence"/>
</dbReference>
<keyword evidence="2" id="KW-1133">Transmembrane helix</keyword>
<dbReference type="GO" id="GO:0043107">
    <property type="term" value="P:type IV pilus-dependent motility"/>
    <property type="evidence" value="ECO:0007669"/>
    <property type="project" value="InterPro"/>
</dbReference>
<dbReference type="AlphaFoldDB" id="A0A6M0JYV4"/>
<evidence type="ECO:0000256" key="2">
    <source>
        <dbReference type="SAM" id="Phobius"/>
    </source>
</evidence>
<dbReference type="GO" id="GO:0043683">
    <property type="term" value="P:type IV pilus assembly"/>
    <property type="evidence" value="ECO:0007669"/>
    <property type="project" value="InterPro"/>
</dbReference>
<evidence type="ECO:0000313" key="4">
    <source>
        <dbReference type="Proteomes" id="UP000483379"/>
    </source>
</evidence>
<keyword evidence="1" id="KW-0175">Coiled coil</keyword>
<protein>
    <submittedName>
        <fullName evidence="3">Type 4a pilus biogenesis protein PilO</fullName>
    </submittedName>
</protein>
<proteinExistence type="predicted"/>
<comment type="caution">
    <text evidence="3">The sequence shown here is derived from an EMBL/GenBank/DDBJ whole genome shotgun (WGS) entry which is preliminary data.</text>
</comment>
<dbReference type="PIRSF" id="PIRSF016482">
    <property type="entry name" value="PilO"/>
    <property type="match status" value="1"/>
</dbReference>
<evidence type="ECO:0000256" key="1">
    <source>
        <dbReference type="SAM" id="Coils"/>
    </source>
</evidence>
<dbReference type="Gene3D" id="1.10.287.540">
    <property type="entry name" value="Helix hairpin bin"/>
    <property type="match status" value="1"/>
</dbReference>
<keyword evidence="2" id="KW-0812">Transmembrane</keyword>
<keyword evidence="2" id="KW-0472">Membrane</keyword>
<reference evidence="3 4" key="1">
    <citation type="submission" date="2020-02" db="EMBL/GenBank/DDBJ databases">
        <title>Genome sequences of Thiorhodococcus mannitoliphagus and Thiorhodococcus minor, purple sulfur photosynthetic bacteria in the gammaproteobacterial family, Chromatiaceae.</title>
        <authorList>
            <person name="Aviles F.A."/>
            <person name="Meyer T.E."/>
            <person name="Kyndt J.A."/>
        </authorList>
    </citation>
    <scope>NUCLEOTIDE SEQUENCE [LARGE SCALE GENOMIC DNA]</scope>
    <source>
        <strain evidence="3 4">DSM 11518</strain>
    </source>
</reference>
<sequence length="208" mass="23105">MDLNELNELDLNSFGEWPIPVKAVAILLACIALGGAAYYFDTKDQRARLAQVESQERDLRGELERKQRKAANLDAYRNQLAEMKESFGAMLRQLPNKTEVASLLVDVSQTGLANGLEFELFQPENEITKDFYAELPIRIRVNGGYHDFGRFISGLAALPRIVTIHNIEMQNAGGGRGSSGRNGVEPGEALALQATVKTYRYLDEETAQ</sequence>
<feature type="transmembrane region" description="Helical" evidence="2">
    <location>
        <begin position="20"/>
        <end position="40"/>
    </location>
</feature>
<dbReference type="PANTHER" id="PTHR39555">
    <property type="entry name" value="FIMBRIAL ASSEMBLY PROTEIN PILO-LIKE PROTEIN-RELATED"/>
    <property type="match status" value="1"/>
</dbReference>
<evidence type="ECO:0000313" key="3">
    <source>
        <dbReference type="EMBL" id="NEV61275.1"/>
    </source>
</evidence>
<name>A0A6M0JYV4_9GAMM</name>
<organism evidence="3 4">
    <name type="scientific">Thiorhodococcus minor</name>
    <dbReference type="NCBI Taxonomy" id="57489"/>
    <lineage>
        <taxon>Bacteria</taxon>
        <taxon>Pseudomonadati</taxon>
        <taxon>Pseudomonadota</taxon>
        <taxon>Gammaproteobacteria</taxon>
        <taxon>Chromatiales</taxon>
        <taxon>Chromatiaceae</taxon>
        <taxon>Thiorhodococcus</taxon>
    </lineage>
</organism>
<keyword evidence="4" id="KW-1185">Reference proteome</keyword>
<dbReference type="EMBL" id="JAAIJQ010000010">
    <property type="protein sequence ID" value="NEV61275.1"/>
    <property type="molecule type" value="Genomic_DNA"/>
</dbReference>
<accession>A0A6M0JYV4</accession>
<gene>
    <name evidence="3" type="ORF">G3446_05050</name>
</gene>
<feature type="coiled-coil region" evidence="1">
    <location>
        <begin position="49"/>
        <end position="86"/>
    </location>
</feature>